<accession>A0A7D5TW90</accession>
<evidence type="ECO:0000256" key="6">
    <source>
        <dbReference type="PROSITE-ProRule" id="PRU00169"/>
    </source>
</evidence>
<dbReference type="CDD" id="cd00075">
    <property type="entry name" value="HATPase"/>
    <property type="match status" value="1"/>
</dbReference>
<evidence type="ECO:0000259" key="10">
    <source>
        <dbReference type="PROSITE" id="PS50113"/>
    </source>
</evidence>
<evidence type="ECO:0000256" key="1">
    <source>
        <dbReference type="ARBA" id="ARBA00000085"/>
    </source>
</evidence>
<dbReference type="SUPFAM" id="SSF55874">
    <property type="entry name" value="ATPase domain of HSP90 chaperone/DNA topoisomerase II/histidine kinase"/>
    <property type="match status" value="1"/>
</dbReference>
<feature type="domain" description="PAC" evidence="10">
    <location>
        <begin position="218"/>
        <end position="270"/>
    </location>
</feature>
<proteinExistence type="predicted"/>
<feature type="domain" description="Response regulatory" evidence="8">
    <location>
        <begin position="7"/>
        <end position="123"/>
    </location>
</feature>
<dbReference type="InterPro" id="IPR000700">
    <property type="entry name" value="PAS-assoc_C"/>
</dbReference>
<dbReference type="InterPro" id="IPR003594">
    <property type="entry name" value="HATPase_dom"/>
</dbReference>
<dbReference type="InterPro" id="IPR052162">
    <property type="entry name" value="Sensor_kinase/Photoreceptor"/>
</dbReference>
<name>A0A7D5TW90_9EURY</name>
<evidence type="ECO:0000259" key="7">
    <source>
        <dbReference type="PROSITE" id="PS50109"/>
    </source>
</evidence>
<dbReference type="Gene3D" id="3.40.50.2300">
    <property type="match status" value="1"/>
</dbReference>
<dbReference type="CDD" id="cd00156">
    <property type="entry name" value="REC"/>
    <property type="match status" value="1"/>
</dbReference>
<dbReference type="InterPro" id="IPR005467">
    <property type="entry name" value="His_kinase_dom"/>
</dbReference>
<dbReference type="PRINTS" id="PR00344">
    <property type="entry name" value="BCTRLSENSOR"/>
</dbReference>
<evidence type="ECO:0000259" key="8">
    <source>
        <dbReference type="PROSITE" id="PS50110"/>
    </source>
</evidence>
<evidence type="ECO:0000313" key="11">
    <source>
        <dbReference type="EMBL" id="QLH83834.1"/>
    </source>
</evidence>
<dbReference type="SUPFAM" id="SSF55785">
    <property type="entry name" value="PYP-like sensor domain (PAS domain)"/>
    <property type="match status" value="1"/>
</dbReference>
<dbReference type="SMART" id="SM00086">
    <property type="entry name" value="PAC"/>
    <property type="match status" value="1"/>
</dbReference>
<dbReference type="RefSeq" id="WP_179918875.1">
    <property type="nucleotide sequence ID" value="NZ_CP058909.1"/>
</dbReference>
<dbReference type="PROSITE" id="PS50110">
    <property type="entry name" value="RESPONSE_REGULATORY"/>
    <property type="match status" value="1"/>
</dbReference>
<dbReference type="NCBIfam" id="TIGR00229">
    <property type="entry name" value="sensory_box"/>
    <property type="match status" value="1"/>
</dbReference>
<dbReference type="PANTHER" id="PTHR43304">
    <property type="entry name" value="PHYTOCHROME-LIKE PROTEIN CPH1"/>
    <property type="match status" value="1"/>
</dbReference>
<dbReference type="InterPro" id="IPR001789">
    <property type="entry name" value="Sig_transdc_resp-reg_receiver"/>
</dbReference>
<dbReference type="PROSITE" id="PS50109">
    <property type="entry name" value="HIS_KIN"/>
    <property type="match status" value="1"/>
</dbReference>
<keyword evidence="12" id="KW-1185">Reference proteome</keyword>
<dbReference type="InterPro" id="IPR001610">
    <property type="entry name" value="PAC"/>
</dbReference>
<dbReference type="CDD" id="cd00130">
    <property type="entry name" value="PAS"/>
    <property type="match status" value="1"/>
</dbReference>
<dbReference type="InterPro" id="IPR000014">
    <property type="entry name" value="PAS"/>
</dbReference>
<dbReference type="PROSITE" id="PS50112">
    <property type="entry name" value="PAS"/>
    <property type="match status" value="1"/>
</dbReference>
<dbReference type="Pfam" id="PF02518">
    <property type="entry name" value="HATPase_c"/>
    <property type="match status" value="1"/>
</dbReference>
<dbReference type="Gene3D" id="3.30.450.20">
    <property type="entry name" value="PAS domain"/>
    <property type="match status" value="1"/>
</dbReference>
<dbReference type="SMART" id="SM00448">
    <property type="entry name" value="REC"/>
    <property type="match status" value="1"/>
</dbReference>
<dbReference type="Proteomes" id="UP000509346">
    <property type="component" value="Chromosome"/>
</dbReference>
<feature type="domain" description="PAS" evidence="9">
    <location>
        <begin position="138"/>
        <end position="184"/>
    </location>
</feature>
<keyword evidence="3 6" id="KW-0597">Phosphoprotein</keyword>
<dbReference type="GO" id="GO:0000160">
    <property type="term" value="P:phosphorelay signal transduction system"/>
    <property type="evidence" value="ECO:0007669"/>
    <property type="project" value="InterPro"/>
</dbReference>
<dbReference type="GeneID" id="56084990"/>
<feature type="domain" description="Histidine kinase" evidence="7">
    <location>
        <begin position="281"/>
        <end position="474"/>
    </location>
</feature>
<keyword evidence="5" id="KW-0418">Kinase</keyword>
<dbReference type="GO" id="GO:0004673">
    <property type="term" value="F:protein histidine kinase activity"/>
    <property type="evidence" value="ECO:0007669"/>
    <property type="project" value="UniProtKB-EC"/>
</dbReference>
<keyword evidence="4" id="KW-0808">Transferase</keyword>
<dbReference type="InterPro" id="IPR036890">
    <property type="entry name" value="HATPase_C_sf"/>
</dbReference>
<reference evidence="11 12" key="1">
    <citation type="submission" date="2020-07" db="EMBL/GenBank/DDBJ databases">
        <title>Halosimplex litoreum sp. nov. and Halosimplex rubrum sp. nov., isolated from different salt environments.</title>
        <authorList>
            <person name="Cui H."/>
        </authorList>
    </citation>
    <scope>NUCLEOTIDE SEQUENCE [LARGE SCALE GENOMIC DNA]</scope>
    <source>
        <strain evidence="11 12">R2</strain>
    </source>
</reference>
<dbReference type="Pfam" id="PF00072">
    <property type="entry name" value="Response_reg"/>
    <property type="match status" value="1"/>
</dbReference>
<dbReference type="SUPFAM" id="SSF52172">
    <property type="entry name" value="CheY-like"/>
    <property type="match status" value="1"/>
</dbReference>
<dbReference type="SMART" id="SM00387">
    <property type="entry name" value="HATPase_c"/>
    <property type="match status" value="1"/>
</dbReference>
<evidence type="ECO:0000256" key="3">
    <source>
        <dbReference type="ARBA" id="ARBA00022553"/>
    </source>
</evidence>
<dbReference type="Gene3D" id="3.30.565.10">
    <property type="entry name" value="Histidine kinase-like ATPase, C-terminal domain"/>
    <property type="match status" value="1"/>
</dbReference>
<dbReference type="InterPro" id="IPR004358">
    <property type="entry name" value="Sig_transdc_His_kin-like_C"/>
</dbReference>
<dbReference type="EC" id="2.7.13.3" evidence="2"/>
<evidence type="ECO:0000256" key="2">
    <source>
        <dbReference type="ARBA" id="ARBA00012438"/>
    </source>
</evidence>
<evidence type="ECO:0000256" key="5">
    <source>
        <dbReference type="ARBA" id="ARBA00022777"/>
    </source>
</evidence>
<dbReference type="InterPro" id="IPR013656">
    <property type="entry name" value="PAS_4"/>
</dbReference>
<organism evidence="11 12">
    <name type="scientific">Halosimplex pelagicum</name>
    <dbReference type="NCBI Taxonomy" id="869886"/>
    <lineage>
        <taxon>Archaea</taxon>
        <taxon>Methanobacteriati</taxon>
        <taxon>Methanobacteriota</taxon>
        <taxon>Stenosarchaea group</taxon>
        <taxon>Halobacteria</taxon>
        <taxon>Halobacteriales</taxon>
        <taxon>Haloarculaceae</taxon>
        <taxon>Halosimplex</taxon>
    </lineage>
</organism>
<evidence type="ECO:0000313" key="12">
    <source>
        <dbReference type="Proteomes" id="UP000509346"/>
    </source>
</evidence>
<dbReference type="KEGG" id="hpel:HZS54_20335"/>
<dbReference type="InterPro" id="IPR035965">
    <property type="entry name" value="PAS-like_dom_sf"/>
</dbReference>
<dbReference type="OrthoDB" id="8127at2157"/>
<comment type="catalytic activity">
    <reaction evidence="1">
        <text>ATP + protein L-histidine = ADP + protein N-phospho-L-histidine.</text>
        <dbReference type="EC" id="2.7.13.3"/>
    </reaction>
</comment>
<dbReference type="PANTHER" id="PTHR43304:SF1">
    <property type="entry name" value="PAC DOMAIN-CONTAINING PROTEIN"/>
    <property type="match status" value="1"/>
</dbReference>
<dbReference type="AlphaFoldDB" id="A0A7D5TW90"/>
<evidence type="ECO:0000259" key="9">
    <source>
        <dbReference type="PROSITE" id="PS50112"/>
    </source>
</evidence>
<feature type="modified residue" description="4-aspartylphosphate" evidence="6">
    <location>
        <position position="58"/>
    </location>
</feature>
<gene>
    <name evidence="11" type="ORF">HZS54_20335</name>
</gene>
<dbReference type="Pfam" id="PF08448">
    <property type="entry name" value="PAS_4"/>
    <property type="match status" value="1"/>
</dbReference>
<dbReference type="InterPro" id="IPR011006">
    <property type="entry name" value="CheY-like_superfamily"/>
</dbReference>
<dbReference type="SMART" id="SM00091">
    <property type="entry name" value="PAS"/>
    <property type="match status" value="1"/>
</dbReference>
<protein>
    <recommendedName>
        <fullName evidence="2">histidine kinase</fullName>
        <ecNumber evidence="2">2.7.13.3</ecNumber>
    </recommendedName>
</protein>
<evidence type="ECO:0000256" key="4">
    <source>
        <dbReference type="ARBA" id="ARBA00022679"/>
    </source>
</evidence>
<sequence length="477" mass="52840">MPGKTTRILHVDDEPDFSGLVKAFLERGDEAFEVVTESCAEDGLNRLQENNIDCVVSDYDMPKEDGLEFLEQVQESHPETPFILFTGKGSEEIASTAISRGVTDYLQKAGGTEQYEVLANRIRNSVDRHRTERELQRNREFLTRVLNLNPAAIVVLDADGKIVRANERAETILNLSESEITNRTFNDSDWDIVDEDGDSIPADALPFDRVRETGEPVYDIEHGVRRPDGDVVWLSINAAPLWNGHGEIEHVVAVLSDTTSQKRQNQSLNATINQLEGFGSILSHDLGNILQIARSRLGLARDTSEQEHFEAADESIERAAEMLGELTTAMQAGGVVEKVSSVDVETVFEQAWRSQATANATKEVEEGIQIQADEMALQRMFENLIRNAFEHGEDTATVRVGSLADGFYVEDDGPGIPEYEREKVFEPEYTTKESGTGTGLVSIHQIALAHGWETEIGEGADGGARFKFTNIETPSDQ</sequence>
<dbReference type="PROSITE" id="PS50113">
    <property type="entry name" value="PAC"/>
    <property type="match status" value="1"/>
</dbReference>
<dbReference type="EMBL" id="CP058909">
    <property type="protein sequence ID" value="QLH83834.1"/>
    <property type="molecule type" value="Genomic_DNA"/>
</dbReference>